<evidence type="ECO:0000256" key="6">
    <source>
        <dbReference type="ARBA" id="ARBA00022679"/>
    </source>
</evidence>
<dbReference type="InterPro" id="IPR013792">
    <property type="entry name" value="RNA3'P_cycl/enolpyr_Trfase_a/b"/>
</dbReference>
<reference evidence="10" key="1">
    <citation type="submission" date="2020-05" db="EMBL/GenBank/DDBJ databases">
        <authorList>
            <person name="Chiriac C."/>
            <person name="Salcher M."/>
            <person name="Ghai R."/>
            <person name="Kavagutti S V."/>
        </authorList>
    </citation>
    <scope>NUCLEOTIDE SEQUENCE</scope>
</reference>
<dbReference type="PROSITE" id="PS00885">
    <property type="entry name" value="EPSP_SYNTHASE_2"/>
    <property type="match status" value="1"/>
</dbReference>
<evidence type="ECO:0000256" key="2">
    <source>
        <dbReference type="ARBA" id="ARBA00009948"/>
    </source>
</evidence>
<dbReference type="NCBIfam" id="TIGR01356">
    <property type="entry name" value="aroA"/>
    <property type="match status" value="1"/>
</dbReference>
<dbReference type="InterPro" id="IPR036968">
    <property type="entry name" value="Enolpyruvate_Tfrase_sf"/>
</dbReference>
<evidence type="ECO:0000256" key="5">
    <source>
        <dbReference type="ARBA" id="ARBA00022605"/>
    </source>
</evidence>
<dbReference type="GO" id="GO:0009423">
    <property type="term" value="P:chorismate biosynthetic process"/>
    <property type="evidence" value="ECO:0007669"/>
    <property type="project" value="UniProtKB-UniPathway"/>
</dbReference>
<dbReference type="CDD" id="cd01556">
    <property type="entry name" value="EPSP_synthase"/>
    <property type="match status" value="1"/>
</dbReference>
<dbReference type="InterPro" id="IPR006264">
    <property type="entry name" value="EPSP_synthase"/>
</dbReference>
<dbReference type="Gene3D" id="3.65.10.10">
    <property type="entry name" value="Enolpyruvate transferase domain"/>
    <property type="match status" value="2"/>
</dbReference>
<evidence type="ECO:0000256" key="8">
    <source>
        <dbReference type="ARBA" id="ARBA00044633"/>
    </source>
</evidence>
<protein>
    <recommendedName>
        <fullName evidence="3">3-phosphoshikimate 1-carboxyvinyltransferase</fullName>
        <ecNumber evidence="3">2.5.1.19</ecNumber>
    </recommendedName>
</protein>
<dbReference type="GO" id="GO:0008652">
    <property type="term" value="P:amino acid biosynthetic process"/>
    <property type="evidence" value="ECO:0007669"/>
    <property type="project" value="UniProtKB-KW"/>
</dbReference>
<feature type="domain" description="Enolpyruvate transferase" evidence="9">
    <location>
        <begin position="30"/>
        <end position="452"/>
    </location>
</feature>
<name>A0A6J7JAY8_9ZZZZ</name>
<evidence type="ECO:0000256" key="1">
    <source>
        <dbReference type="ARBA" id="ARBA00004811"/>
    </source>
</evidence>
<gene>
    <name evidence="10" type="ORF">UFOPK3752_01033</name>
</gene>
<comment type="catalytic activity">
    <reaction evidence="8">
        <text>3-phosphoshikimate + phosphoenolpyruvate = 5-O-(1-carboxyvinyl)-3-phosphoshikimate + phosphate</text>
        <dbReference type="Rhea" id="RHEA:21256"/>
        <dbReference type="ChEBI" id="CHEBI:43474"/>
        <dbReference type="ChEBI" id="CHEBI:57701"/>
        <dbReference type="ChEBI" id="CHEBI:58702"/>
        <dbReference type="ChEBI" id="CHEBI:145989"/>
        <dbReference type="EC" id="2.5.1.19"/>
    </reaction>
    <physiologicalReaction direction="left-to-right" evidence="8">
        <dbReference type="Rhea" id="RHEA:21257"/>
    </physiologicalReaction>
</comment>
<dbReference type="InterPro" id="IPR001986">
    <property type="entry name" value="Enolpyruvate_Tfrase_dom"/>
</dbReference>
<evidence type="ECO:0000256" key="4">
    <source>
        <dbReference type="ARBA" id="ARBA00022490"/>
    </source>
</evidence>
<evidence type="ECO:0000313" key="10">
    <source>
        <dbReference type="EMBL" id="CAB4940465.1"/>
    </source>
</evidence>
<dbReference type="GO" id="GO:0003866">
    <property type="term" value="F:3-phosphoshikimate 1-carboxyvinyltransferase activity"/>
    <property type="evidence" value="ECO:0007669"/>
    <property type="project" value="UniProtKB-EC"/>
</dbReference>
<dbReference type="AlphaFoldDB" id="A0A6J7JAY8"/>
<dbReference type="HAMAP" id="MF_00210">
    <property type="entry name" value="EPSP_synth"/>
    <property type="match status" value="1"/>
</dbReference>
<keyword evidence="6" id="KW-0808">Transferase</keyword>
<dbReference type="PROSITE" id="PS00104">
    <property type="entry name" value="EPSP_SYNTHASE_1"/>
    <property type="match status" value="1"/>
</dbReference>
<evidence type="ECO:0000259" key="9">
    <source>
        <dbReference type="Pfam" id="PF00275"/>
    </source>
</evidence>
<dbReference type="EMBL" id="CAFBND010000033">
    <property type="protein sequence ID" value="CAB4940465.1"/>
    <property type="molecule type" value="Genomic_DNA"/>
</dbReference>
<dbReference type="PANTHER" id="PTHR21090:SF5">
    <property type="entry name" value="PENTAFUNCTIONAL AROM POLYPEPTIDE"/>
    <property type="match status" value="1"/>
</dbReference>
<dbReference type="PANTHER" id="PTHR21090">
    <property type="entry name" value="AROM/DEHYDROQUINATE SYNTHASE"/>
    <property type="match status" value="1"/>
</dbReference>
<dbReference type="PIRSF" id="PIRSF000505">
    <property type="entry name" value="EPSPS"/>
    <property type="match status" value="1"/>
</dbReference>
<dbReference type="GO" id="GO:0009073">
    <property type="term" value="P:aromatic amino acid family biosynthetic process"/>
    <property type="evidence" value="ECO:0007669"/>
    <property type="project" value="UniProtKB-KW"/>
</dbReference>
<dbReference type="UniPathway" id="UPA00053">
    <property type="reaction ID" value="UER00089"/>
</dbReference>
<sequence length="465" mass="48006">MSERSGPRTSTIRAVGSDDHPWPAPLALGPVDAVVCVPGSKSLTNRALILAALADGPSRISGALRARDTILMGKALEALGVGIRGLESDESLAIDPAALLGPAHIDCGLAGTVMRFMPPVAALAHGDTRFDGDPRARVRPMGGVISALESLGVFIDDDARRTLPFTVKGTGSVRGGEVTLDASASSQFVSALLLSAPRFERGLVVHHRGAPVPSMPHIEMSVDLLREHGVDVEVDADDPTSASWTVRPGPIHALDRHVEPDLSNAAPFLAAAVVTGGSVTVPGWPAHTTQAGDALRRLLVHMGAHVEFTGTEAAGTGLGRTGLGGAGLTVRGGDTLIGLDADLRDVGELTPVLAAICALASTPSHLRGIGHLRGHETDRLAALAREITGLGGDVEETPDSLVIRPRPLHGGLFQTYDDHRMATAGAVIGLVIPGVEVVDIATTGKTLPDFPGMWQAMLGQGGRTA</sequence>
<dbReference type="EC" id="2.5.1.19" evidence="3"/>
<dbReference type="FunFam" id="3.65.10.10:FF:000010">
    <property type="entry name" value="3-phosphoshikimate 1-carboxyvinyltransferase"/>
    <property type="match status" value="1"/>
</dbReference>
<evidence type="ECO:0000256" key="7">
    <source>
        <dbReference type="ARBA" id="ARBA00023141"/>
    </source>
</evidence>
<dbReference type="Pfam" id="PF00275">
    <property type="entry name" value="EPSP_synthase"/>
    <property type="match status" value="1"/>
</dbReference>
<keyword evidence="5" id="KW-0028">Amino-acid biosynthesis</keyword>
<comment type="pathway">
    <text evidence="1">Metabolic intermediate biosynthesis; chorismate biosynthesis; chorismate from D-erythrose 4-phosphate and phosphoenolpyruvate: step 6/7.</text>
</comment>
<keyword evidence="7" id="KW-0057">Aromatic amino acid biosynthesis</keyword>
<dbReference type="InterPro" id="IPR023193">
    <property type="entry name" value="EPSP_synthase_CS"/>
</dbReference>
<evidence type="ECO:0000256" key="3">
    <source>
        <dbReference type="ARBA" id="ARBA00012450"/>
    </source>
</evidence>
<keyword evidence="4" id="KW-0963">Cytoplasm</keyword>
<organism evidence="10">
    <name type="scientific">freshwater metagenome</name>
    <dbReference type="NCBI Taxonomy" id="449393"/>
    <lineage>
        <taxon>unclassified sequences</taxon>
        <taxon>metagenomes</taxon>
        <taxon>ecological metagenomes</taxon>
    </lineage>
</organism>
<comment type="similarity">
    <text evidence="2">Belongs to the EPSP synthase family.</text>
</comment>
<accession>A0A6J7JAY8</accession>
<dbReference type="FunFam" id="3.65.10.10:FF:000011">
    <property type="entry name" value="3-phosphoshikimate 1-carboxyvinyltransferase"/>
    <property type="match status" value="1"/>
</dbReference>
<dbReference type="SUPFAM" id="SSF55205">
    <property type="entry name" value="EPT/RTPC-like"/>
    <property type="match status" value="1"/>
</dbReference>
<proteinExistence type="inferred from homology"/>